<dbReference type="EMBL" id="FNGY01000013">
    <property type="protein sequence ID" value="SDO28535.1"/>
    <property type="molecule type" value="Genomic_DNA"/>
</dbReference>
<dbReference type="SMART" id="SM01059">
    <property type="entry name" value="CAT"/>
    <property type="match status" value="1"/>
</dbReference>
<dbReference type="InterPro" id="IPR001707">
    <property type="entry name" value="Cmp_AcTrfase"/>
</dbReference>
<dbReference type="Proteomes" id="UP000183200">
    <property type="component" value="Unassembled WGS sequence"/>
</dbReference>
<name>A0A1H0IAZ7_9SPHI</name>
<dbReference type="SUPFAM" id="SSF52777">
    <property type="entry name" value="CoA-dependent acyltransferases"/>
    <property type="match status" value="1"/>
</dbReference>
<feature type="active site" description="Proton acceptor" evidence="1">
    <location>
        <position position="186"/>
    </location>
</feature>
<dbReference type="PANTHER" id="PTHR38474:SF1">
    <property type="entry name" value="SLR0299 PROTEIN"/>
    <property type="match status" value="1"/>
</dbReference>
<dbReference type="Pfam" id="PF00302">
    <property type="entry name" value="CAT"/>
    <property type="match status" value="1"/>
</dbReference>
<keyword evidence="2" id="KW-0808">Transferase</keyword>
<dbReference type="AlphaFoldDB" id="A0A1H0IAZ7"/>
<evidence type="ECO:0000313" key="3">
    <source>
        <dbReference type="Proteomes" id="UP000183200"/>
    </source>
</evidence>
<gene>
    <name evidence="2" type="ORF">SAMN05421820_11399</name>
</gene>
<proteinExistence type="predicted"/>
<keyword evidence="3" id="KW-1185">Reference proteome</keyword>
<dbReference type="STRING" id="430522.BFS30_14130"/>
<dbReference type="RefSeq" id="WP_074612302.1">
    <property type="nucleotide sequence ID" value="NZ_FNGY01000013.1"/>
</dbReference>
<dbReference type="PIRSF" id="PIRSF000440">
    <property type="entry name" value="CAT"/>
    <property type="match status" value="1"/>
</dbReference>
<dbReference type="Gene3D" id="3.30.559.10">
    <property type="entry name" value="Chloramphenicol acetyltransferase-like domain"/>
    <property type="match status" value="1"/>
</dbReference>
<sequence>MKQILDLNGWARTAHFHFFKQFDEPFFGVTVNIDCTLAYAAAKAKGNPFFLYYLHKSLSAANQIPAFRYRIVEDQVWVYDQVNASPTVDRPDGTFGFSYIEFEEDFQAFKTGADQEIAEVRNSSELFPAKLGECVIHYSALPWINFSSVSHARSFSFPDSSPKISFGKITELDGKKSMPVSIHVHHALMDGLHVGQFIDCFQQLMNEE</sequence>
<evidence type="ECO:0000313" key="2">
    <source>
        <dbReference type="EMBL" id="SDO28535.1"/>
    </source>
</evidence>
<reference evidence="3" key="1">
    <citation type="submission" date="2016-10" db="EMBL/GenBank/DDBJ databases">
        <authorList>
            <person name="Varghese N."/>
            <person name="Submissions S."/>
        </authorList>
    </citation>
    <scope>NUCLEOTIDE SEQUENCE [LARGE SCALE GENOMIC DNA]</scope>
    <source>
        <strain evidence="3">DSM 19110</strain>
    </source>
</reference>
<dbReference type="InterPro" id="IPR023213">
    <property type="entry name" value="CAT-like_dom_sf"/>
</dbReference>
<dbReference type="GO" id="GO:0008811">
    <property type="term" value="F:chloramphenicol O-acetyltransferase activity"/>
    <property type="evidence" value="ECO:0007669"/>
    <property type="project" value="InterPro"/>
</dbReference>
<evidence type="ECO:0000256" key="1">
    <source>
        <dbReference type="PIRSR" id="PIRSR000440-1"/>
    </source>
</evidence>
<organism evidence="2 3">
    <name type="scientific">Pedobacter steynii</name>
    <dbReference type="NCBI Taxonomy" id="430522"/>
    <lineage>
        <taxon>Bacteria</taxon>
        <taxon>Pseudomonadati</taxon>
        <taxon>Bacteroidota</taxon>
        <taxon>Sphingobacteriia</taxon>
        <taxon>Sphingobacteriales</taxon>
        <taxon>Sphingobacteriaceae</taxon>
        <taxon>Pedobacter</taxon>
    </lineage>
</organism>
<accession>A0A1H0IAZ7</accession>
<dbReference type="PANTHER" id="PTHR38474">
    <property type="entry name" value="SLR0299 PROTEIN"/>
    <property type="match status" value="1"/>
</dbReference>
<dbReference type="OrthoDB" id="9801766at2"/>
<protein>
    <submittedName>
        <fullName evidence="2">Chloramphenicol O-acetyltransferase type A</fullName>
    </submittedName>
</protein>